<organism evidence="1 2">
    <name type="scientific">Entomophthora muscae</name>
    <dbReference type="NCBI Taxonomy" id="34485"/>
    <lineage>
        <taxon>Eukaryota</taxon>
        <taxon>Fungi</taxon>
        <taxon>Fungi incertae sedis</taxon>
        <taxon>Zoopagomycota</taxon>
        <taxon>Entomophthoromycotina</taxon>
        <taxon>Entomophthoromycetes</taxon>
        <taxon>Entomophthorales</taxon>
        <taxon>Entomophthoraceae</taxon>
        <taxon>Entomophthora</taxon>
    </lineage>
</organism>
<comment type="caution">
    <text evidence="1">The sequence shown here is derived from an EMBL/GenBank/DDBJ whole genome shotgun (WGS) entry which is preliminary data.</text>
</comment>
<dbReference type="Proteomes" id="UP001165960">
    <property type="component" value="Unassembled WGS sequence"/>
</dbReference>
<evidence type="ECO:0000313" key="1">
    <source>
        <dbReference type="EMBL" id="KAJ9065193.1"/>
    </source>
</evidence>
<proteinExistence type="predicted"/>
<keyword evidence="2" id="KW-1185">Reference proteome</keyword>
<gene>
    <name evidence="1" type="ORF">DSO57_1022227</name>
</gene>
<accession>A0ACC2SS63</accession>
<dbReference type="EMBL" id="QTSX02004371">
    <property type="protein sequence ID" value="KAJ9065193.1"/>
    <property type="molecule type" value="Genomic_DNA"/>
</dbReference>
<protein>
    <submittedName>
        <fullName evidence="1">Uncharacterized protein</fullName>
    </submittedName>
</protein>
<evidence type="ECO:0000313" key="2">
    <source>
        <dbReference type="Proteomes" id="UP001165960"/>
    </source>
</evidence>
<name>A0ACC2SS63_9FUNG</name>
<sequence length="568" mass="63546">MAARMKSNPRDSEQRLAYDDSLAEDLTLLHSKSNEGITDTLKKRYNENFTYTKVGARVLVAINPIHVGAQTEGPEIMKAYADDYHSLAGGRNDALPSHIYQLANTSYFHLKRSAIDQAVIFIGDSGSGKSRTKRAFIQHLGQLLAGSKKEAKLMKQLEHALIVYSSFGCALSSDNPTASRFGLYTEIQFDTRGRAAGFRCLDYLLERHRVTSTAAHETNFFAFYQLLAGTSPEERSHFQLNQESSHYAYLRSTRTYSTPSQLSNEFKTLKSALRTVGFNPKFQSQLFQLLAAILHLGNIQFLNPNHQSGEEAALVRNFDVLETAADFLGLHATTLEGLLTYKTKLIKKEACTVFLDAEGAREQRDELARCLYGLLFSWITEHINSRLSVKAQENFLGLLDLPGSVAGNQVNHFQQFCANYANERLFHYLCYHVFESSTEAYREDGIQIPSVEYISNQPAIHLLSRRTSGLVSILHRQANRSRGPASDTALLQAMLKEQEDEKDDSFTANPSMSQFTVRHFFGVVCYSVEGFMDNNIAGVSPDFVQVFRGKGASPLATPLYLGCSTVQR</sequence>
<reference evidence="1" key="1">
    <citation type="submission" date="2022-04" db="EMBL/GenBank/DDBJ databases">
        <title>Genome of the entomopathogenic fungus Entomophthora muscae.</title>
        <authorList>
            <person name="Elya C."/>
            <person name="Lovett B.R."/>
            <person name="Lee E."/>
            <person name="Macias A.M."/>
            <person name="Hajek A.E."/>
            <person name="De Bivort B.L."/>
            <person name="Kasson M.T."/>
            <person name="De Fine Licht H.H."/>
            <person name="Stajich J.E."/>
        </authorList>
    </citation>
    <scope>NUCLEOTIDE SEQUENCE</scope>
    <source>
        <strain evidence="1">Berkeley</strain>
    </source>
</reference>